<evidence type="ECO:0000313" key="5">
    <source>
        <dbReference type="EMBL" id="KAB7516226.1"/>
    </source>
</evidence>
<dbReference type="EMBL" id="QKKZ01000001">
    <property type="protein sequence ID" value="KAB7516226.1"/>
    <property type="molecule type" value="Genomic_DNA"/>
</dbReference>
<dbReference type="InterPro" id="IPR029063">
    <property type="entry name" value="SAM-dependent_MTases_sf"/>
</dbReference>
<reference evidence="6 7" key="1">
    <citation type="submission" date="2019-10" db="EMBL/GenBank/DDBJ databases">
        <title>Unraveling microbial dark matter from salterns through culturing: the case of the genus Halosegnis.</title>
        <authorList>
            <person name="Duran-Viseras A."/>
            <person name="Andrei A.-S."/>
            <person name="Vera-Gargallo B."/>
            <person name="Ghai R."/>
            <person name="Sanchez-Porro C."/>
            <person name="Ventosa A."/>
        </authorList>
    </citation>
    <scope>NUCLEOTIDE SEQUENCE [LARGE SCALE GENOMIC DNA]</scope>
    <source>
        <strain evidence="4 7">F17-44</strain>
        <strain evidence="5 8">F18-79</strain>
        <strain evidence="3 6">F19-13</strain>
    </source>
</reference>
<sequence>MTDGTLDWEAYWTDTTEGEREEASPSAHHAAETLCAFIEEAAPPGPIADVGCGGGATAFAVAEQFPDREVVGFDTAESVLADNRIRADEAGLENLRFEQVTLPTFDPEREFAVVFSYFTLQYVRAVESALETLYGAVRADGSLLFNYMNRAAQEFCQVAAEDPYAHADRPFVFDPNRYRERFAALLDGDSVLSREQIYETLGVWPREVSTIVDALEVQWAWHHAPLVYVPKATA</sequence>
<evidence type="ECO:0000313" key="7">
    <source>
        <dbReference type="Proteomes" id="UP000326302"/>
    </source>
</evidence>
<accession>A0A5N5U6X9</accession>
<dbReference type="OrthoDB" id="147504at2157"/>
<dbReference type="RefSeq" id="WP_152120175.1">
    <property type="nucleotide sequence ID" value="NZ_QJOW01000003.1"/>
</dbReference>
<keyword evidence="4" id="KW-0808">Transferase</keyword>
<evidence type="ECO:0000313" key="8">
    <source>
        <dbReference type="Proteomes" id="UP000326865"/>
    </source>
</evidence>
<dbReference type="Proteomes" id="UP000326865">
    <property type="component" value="Unassembled WGS sequence"/>
</dbReference>
<dbReference type="PANTHER" id="PTHR43861:SF1">
    <property type="entry name" value="TRANS-ACONITATE 2-METHYLTRANSFERASE"/>
    <property type="match status" value="1"/>
</dbReference>
<feature type="domain" description="Methyltransferase" evidence="2">
    <location>
        <begin position="48"/>
        <end position="162"/>
    </location>
</feature>
<keyword evidence="4" id="KW-0489">Methyltransferase</keyword>
<gene>
    <name evidence="5" type="ORF">DM867_03570</name>
    <name evidence="4" type="ORF">DMP03_07950</name>
    <name evidence="3" type="ORF">DP108_13015</name>
</gene>
<evidence type="ECO:0000256" key="1">
    <source>
        <dbReference type="SAM" id="MobiDB-lite"/>
    </source>
</evidence>
<dbReference type="SUPFAM" id="SSF53335">
    <property type="entry name" value="S-adenosyl-L-methionine-dependent methyltransferases"/>
    <property type="match status" value="1"/>
</dbReference>
<proteinExistence type="predicted"/>
<dbReference type="Pfam" id="PF13847">
    <property type="entry name" value="Methyltransf_31"/>
    <property type="match status" value="1"/>
</dbReference>
<dbReference type="Proteomes" id="UP000326207">
    <property type="component" value="Unassembled WGS sequence"/>
</dbReference>
<evidence type="ECO:0000313" key="6">
    <source>
        <dbReference type="Proteomes" id="UP000326207"/>
    </source>
</evidence>
<accession>A0A5N5UC48</accession>
<dbReference type="PANTHER" id="PTHR43861">
    <property type="entry name" value="TRANS-ACONITATE 2-METHYLTRANSFERASE-RELATED"/>
    <property type="match status" value="1"/>
</dbReference>
<organism evidence="4 7">
    <name type="scientific">Halosegnis rubeus</name>
    <dbReference type="NCBI Taxonomy" id="2212850"/>
    <lineage>
        <taxon>Archaea</taxon>
        <taxon>Methanobacteriati</taxon>
        <taxon>Methanobacteriota</taxon>
        <taxon>Stenosarchaea group</taxon>
        <taxon>Halobacteria</taxon>
        <taxon>Halobacteriales</taxon>
        <taxon>Natronomonadaceae</taxon>
        <taxon>Halosegnis</taxon>
    </lineage>
</organism>
<dbReference type="InterPro" id="IPR025714">
    <property type="entry name" value="Methyltranfer_dom"/>
</dbReference>
<dbReference type="EMBL" id="QMDY01000012">
    <property type="protein sequence ID" value="KAB7513502.1"/>
    <property type="molecule type" value="Genomic_DNA"/>
</dbReference>
<protein>
    <submittedName>
        <fullName evidence="4">Methyltransferase domain-containing protein</fullName>
    </submittedName>
</protein>
<evidence type="ECO:0000313" key="3">
    <source>
        <dbReference type="EMBL" id="KAB7513502.1"/>
    </source>
</evidence>
<keyword evidence="8" id="KW-1185">Reference proteome</keyword>
<dbReference type="AlphaFoldDB" id="A0A5N5UC12"/>
<dbReference type="Gene3D" id="3.40.50.150">
    <property type="entry name" value="Vaccinia Virus protein VP39"/>
    <property type="match status" value="1"/>
</dbReference>
<name>A0A5N5UC12_9EURY</name>
<accession>A0A5N5UC12</accession>
<dbReference type="EMBL" id="QJOW01000003">
    <property type="protein sequence ID" value="KAB7515172.1"/>
    <property type="molecule type" value="Genomic_DNA"/>
</dbReference>
<feature type="region of interest" description="Disordered" evidence="1">
    <location>
        <begin position="1"/>
        <end position="26"/>
    </location>
</feature>
<evidence type="ECO:0000313" key="4">
    <source>
        <dbReference type="EMBL" id="KAB7515172.1"/>
    </source>
</evidence>
<dbReference type="GO" id="GO:0008168">
    <property type="term" value="F:methyltransferase activity"/>
    <property type="evidence" value="ECO:0007669"/>
    <property type="project" value="UniProtKB-KW"/>
</dbReference>
<dbReference type="CDD" id="cd02440">
    <property type="entry name" value="AdoMet_MTases"/>
    <property type="match status" value="1"/>
</dbReference>
<evidence type="ECO:0000259" key="2">
    <source>
        <dbReference type="Pfam" id="PF13847"/>
    </source>
</evidence>
<comment type="caution">
    <text evidence="4">The sequence shown here is derived from an EMBL/GenBank/DDBJ whole genome shotgun (WGS) entry which is preliminary data.</text>
</comment>
<dbReference type="Proteomes" id="UP000326302">
    <property type="component" value="Unassembled WGS sequence"/>
</dbReference>
<dbReference type="GO" id="GO:0032259">
    <property type="term" value="P:methylation"/>
    <property type="evidence" value="ECO:0007669"/>
    <property type="project" value="UniProtKB-KW"/>
</dbReference>